<dbReference type="EMBL" id="JAYKXP010000027">
    <property type="protein sequence ID" value="KAK7044016.1"/>
    <property type="molecule type" value="Genomic_DNA"/>
</dbReference>
<dbReference type="AlphaFoldDB" id="A0AAW0CXJ1"/>
<feature type="region of interest" description="Disordered" evidence="1">
    <location>
        <begin position="1"/>
        <end position="33"/>
    </location>
</feature>
<reference evidence="2 3" key="1">
    <citation type="submission" date="2024-01" db="EMBL/GenBank/DDBJ databases">
        <title>A draft genome for a cacao thread blight-causing isolate of Paramarasmius palmivorus.</title>
        <authorList>
            <person name="Baruah I.K."/>
            <person name="Bukari Y."/>
            <person name="Amoako-Attah I."/>
            <person name="Meinhardt L.W."/>
            <person name="Bailey B.A."/>
            <person name="Cohen S.P."/>
        </authorList>
    </citation>
    <scope>NUCLEOTIDE SEQUENCE [LARGE SCALE GENOMIC DNA]</scope>
    <source>
        <strain evidence="2 3">GH-12</strain>
    </source>
</reference>
<feature type="compositionally biased region" description="Polar residues" evidence="1">
    <location>
        <begin position="362"/>
        <end position="405"/>
    </location>
</feature>
<protein>
    <recommendedName>
        <fullName evidence="4">Gag protein</fullName>
    </recommendedName>
</protein>
<evidence type="ECO:0000313" key="2">
    <source>
        <dbReference type="EMBL" id="KAK7044016.1"/>
    </source>
</evidence>
<evidence type="ECO:0000313" key="3">
    <source>
        <dbReference type="Proteomes" id="UP001383192"/>
    </source>
</evidence>
<gene>
    <name evidence="2" type="ORF">VNI00_008186</name>
</gene>
<feature type="compositionally biased region" description="Basic and acidic residues" evidence="1">
    <location>
        <begin position="139"/>
        <end position="153"/>
    </location>
</feature>
<feature type="compositionally biased region" description="Basic and acidic residues" evidence="1">
    <location>
        <begin position="1"/>
        <end position="12"/>
    </location>
</feature>
<keyword evidence="3" id="KW-1185">Reference proteome</keyword>
<feature type="region of interest" description="Disordered" evidence="1">
    <location>
        <begin position="92"/>
        <end position="191"/>
    </location>
</feature>
<feature type="compositionally biased region" description="Basic and acidic residues" evidence="1">
    <location>
        <begin position="333"/>
        <end position="343"/>
    </location>
</feature>
<name>A0AAW0CXJ1_9AGAR</name>
<feature type="compositionally biased region" description="Polar residues" evidence="1">
    <location>
        <begin position="17"/>
        <end position="31"/>
    </location>
</feature>
<feature type="compositionally biased region" description="Low complexity" evidence="1">
    <location>
        <begin position="454"/>
        <end position="465"/>
    </location>
</feature>
<dbReference type="Proteomes" id="UP001383192">
    <property type="component" value="Unassembled WGS sequence"/>
</dbReference>
<feature type="compositionally biased region" description="Basic and acidic residues" evidence="1">
    <location>
        <begin position="442"/>
        <end position="452"/>
    </location>
</feature>
<sequence>MSVRSNDDEPRRIPPRSHSSLSIRTVSSYKPHSSAPIALKHHIRDLKNQLEDIRFEIRKAKTLKYPDEDIAELRIQWYDVERQLGKAKNDIENALSSSREPSPERDRSVTPPIETAYVDEDPKPMEDGNQSEDDEQVEDSGREEEFHSRESVHRTPAVSAPFPQHRGLRPPFLPSTPVRDTPPHLEEDPNISAAIRALTLGRRFGESDEQYQARQNASRRQEWATPLPTASTLTYRHPNARKRASETPGIVPDVEFGRKRLIRPPRPGDTPNLHPARFTPQIQPHTRPNRSLMDQVRQPQGLDKPVPQDFDSKPLPLPPKPLHTPQARSPPQKLKDEDIKNEGDDSPTLNGSVHSSRRSETRSQAQQDDVGSNAGTRSNASRTRSQAGSAPRSSTPRPGSQSRQSPHFEPPPPPIPPAHPPSDGGDDPSSDGSNHGHGGGGPRRDNQSDRNSRRSNQPSRNSRNSGRQPPVPPNGDPDPSDHGGPSLRAESPHSRRSNRSEREDEHTMPNANCRDRNTPFGVIPPSNSRLPGEEFFDYQEVDHSQDLSLRDRVFKTFADRIEFKLHKKRTGISDSKSRKELANSMPKLIPYNGECSVITLDNFIRAFCERCKVLGLTGPPRIETQDGITVISDEDSNCVTLLGANLAGAAKEWYNEVVDNVPFTFDTGMDPREHEYTFLDVFRGLFNRFILQSALYEMTQVFESIRYHPTSGARRLFADLSLFARRMPSPPKLYDFKFALMVRLPNDMRELITNSGITAERNTVNNIMQKALAIEEGWKANQFYTAAAPTAT</sequence>
<feature type="compositionally biased region" description="Basic and acidic residues" evidence="1">
    <location>
        <begin position="490"/>
        <end position="517"/>
    </location>
</feature>
<proteinExistence type="predicted"/>
<comment type="caution">
    <text evidence="2">The sequence shown here is derived from an EMBL/GenBank/DDBJ whole genome shotgun (WGS) entry which is preliminary data.</text>
</comment>
<feature type="region of interest" description="Disordered" evidence="1">
    <location>
        <begin position="206"/>
        <end position="528"/>
    </location>
</feature>
<organism evidence="2 3">
    <name type="scientific">Paramarasmius palmivorus</name>
    <dbReference type="NCBI Taxonomy" id="297713"/>
    <lineage>
        <taxon>Eukaryota</taxon>
        <taxon>Fungi</taxon>
        <taxon>Dikarya</taxon>
        <taxon>Basidiomycota</taxon>
        <taxon>Agaricomycotina</taxon>
        <taxon>Agaricomycetes</taxon>
        <taxon>Agaricomycetidae</taxon>
        <taxon>Agaricales</taxon>
        <taxon>Marasmiineae</taxon>
        <taxon>Marasmiaceae</taxon>
        <taxon>Paramarasmius</taxon>
    </lineage>
</organism>
<evidence type="ECO:0000256" key="1">
    <source>
        <dbReference type="SAM" id="MobiDB-lite"/>
    </source>
</evidence>
<feature type="compositionally biased region" description="Acidic residues" evidence="1">
    <location>
        <begin position="129"/>
        <end position="138"/>
    </location>
</feature>
<feature type="compositionally biased region" description="Pro residues" evidence="1">
    <location>
        <begin position="408"/>
        <end position="420"/>
    </location>
</feature>
<accession>A0AAW0CXJ1</accession>
<evidence type="ECO:0008006" key="4">
    <source>
        <dbReference type="Google" id="ProtNLM"/>
    </source>
</evidence>